<proteinExistence type="inferred from homology"/>
<dbReference type="SUPFAM" id="SSF142535">
    <property type="entry name" value="AF0625-like"/>
    <property type="match status" value="1"/>
</dbReference>
<keyword evidence="2 4" id="KW-0378">Hydrolase</keyword>
<dbReference type="PANTHER" id="PTHR34667:SF1">
    <property type="entry name" value="D-AMINOACYL-TRNA DEACYLASE"/>
    <property type="match status" value="1"/>
</dbReference>
<evidence type="ECO:0000256" key="4">
    <source>
        <dbReference type="HAMAP-Rule" id="MF_00562"/>
    </source>
</evidence>
<dbReference type="Gene3D" id="3.40.50.10700">
    <property type="entry name" value="AF0625-like"/>
    <property type="match status" value="1"/>
</dbReference>
<dbReference type="Pfam" id="PF04414">
    <property type="entry name" value="tRNA_deacylase"/>
    <property type="match status" value="1"/>
</dbReference>
<keyword evidence="3 4" id="KW-0862">Zinc</keyword>
<comment type="catalytic activity">
    <reaction evidence="4">
        <text>glycyl-tRNA(Ala) + H2O = tRNA(Ala) + glycine + H(+)</text>
        <dbReference type="Rhea" id="RHEA:53744"/>
        <dbReference type="Rhea" id="RHEA-COMP:9657"/>
        <dbReference type="Rhea" id="RHEA-COMP:13640"/>
        <dbReference type="ChEBI" id="CHEBI:15377"/>
        <dbReference type="ChEBI" id="CHEBI:15378"/>
        <dbReference type="ChEBI" id="CHEBI:57305"/>
        <dbReference type="ChEBI" id="CHEBI:78442"/>
        <dbReference type="ChEBI" id="CHEBI:78522"/>
        <dbReference type="EC" id="3.1.1.96"/>
    </reaction>
</comment>
<comment type="subunit">
    <text evidence="4">Monomer.</text>
</comment>
<comment type="cofactor">
    <cofactor evidence="4">
        <name>Zn(2+)</name>
        <dbReference type="ChEBI" id="CHEBI:29105"/>
    </cofactor>
    <text evidence="4">Binds 2 Zn(2+) ions per subunit.</text>
</comment>
<evidence type="ECO:0000256" key="3">
    <source>
        <dbReference type="ARBA" id="ARBA00022833"/>
    </source>
</evidence>
<dbReference type="RefSeq" id="WP_317137130.1">
    <property type="nucleotide sequence ID" value="NZ_CP043875.1"/>
</dbReference>
<dbReference type="Gene3D" id="3.40.630.50">
    <property type="entry name" value="AF0625-like"/>
    <property type="match status" value="1"/>
</dbReference>
<dbReference type="EMBL" id="CP043875">
    <property type="protein sequence ID" value="WOF15557.1"/>
    <property type="molecule type" value="Genomic_DNA"/>
</dbReference>
<dbReference type="EC" id="3.1.1.96" evidence="4"/>
<evidence type="ECO:0000256" key="1">
    <source>
        <dbReference type="ARBA" id="ARBA00022723"/>
    </source>
</evidence>
<comment type="function">
    <text evidence="4">D-aminoacyl-tRNA deacylase with broad substrate specificity. By recycling D-aminoacyl-tRNA to D-amino acids and free tRNA molecules, this enzyme counteracts the toxicity associated with the formation of D-aminoacyl-tRNA entities in vivo.</text>
</comment>
<dbReference type="GeneID" id="85228921"/>
<sequence length="441" mass="47881">MLIAIVNSSIDPAGCNIRKHLLSKLGENGEVDVEYQSHRLRFYQTEGRLIFEKNLDSRTGADMIVFISRHTSQKPSPALTVHVTGNYGVAMLGGDDSALSKTSPGFMHAVLNAMSKRAPEGYRVSYEVTHHGPTDISVPSFFVEIGSTDAEWTNYSAGDAVAESLLEVLSSENPDSINLVGFGGNHYAARQTEISLNSRGAFGHIAHSREVGGLTPLLVSEMVQKSGAVAGYIDKKAVSKSELNNILKIADSLKLEILSEGEIKDLGETDWNSYLKIRKMAGNVTNVSKIHLHNLKGAGVPEIINIDPDLIGETLKTNENEFVLGIKSLEVVHLTSKTGQILPIFISYEGNKLPTINALITLCVKILHKEADTAVDGDHLIIRKIRFDPAKARELGVPKGPFFGKLAAGEEVCVDGRIINPSMVSDCSEKVIRVPGLENYL</sequence>
<dbReference type="InterPro" id="IPR018033">
    <property type="entry name" value="Deacylase_DtdA_archaea"/>
</dbReference>
<name>A0AA97FBM0_9EURY</name>
<dbReference type="AlphaFoldDB" id="A0AA97FBM0"/>
<dbReference type="Proteomes" id="UP001301797">
    <property type="component" value="Chromosome"/>
</dbReference>
<evidence type="ECO:0000313" key="5">
    <source>
        <dbReference type="EMBL" id="WOF15557.1"/>
    </source>
</evidence>
<dbReference type="GO" id="GO:0051499">
    <property type="term" value="F:D-aminoacyl-tRNA deacylase activity"/>
    <property type="evidence" value="ECO:0007669"/>
    <property type="project" value="UniProtKB-UniRule"/>
</dbReference>
<evidence type="ECO:0000256" key="2">
    <source>
        <dbReference type="ARBA" id="ARBA00022801"/>
    </source>
</evidence>
<dbReference type="GO" id="GO:0008270">
    <property type="term" value="F:zinc ion binding"/>
    <property type="evidence" value="ECO:0007669"/>
    <property type="project" value="UniProtKB-UniRule"/>
</dbReference>
<dbReference type="KEGG" id="mefw:F1737_02090"/>
<dbReference type="PANTHER" id="PTHR34667">
    <property type="entry name" value="D-AMINOACYL-TRNA DEACYLASE"/>
    <property type="match status" value="1"/>
</dbReference>
<keyword evidence="1 4" id="KW-0479">Metal-binding</keyword>
<accession>A0AA97FBM0</accession>
<reference evidence="5 6" key="1">
    <citation type="submission" date="2019-09" db="EMBL/GenBank/DDBJ databases">
        <title>The complete genome of Methanoplanus sp. FWC-SCC4.</title>
        <authorList>
            <person name="Chen S.-C."/>
            <person name="Zhou Y.-Z."/>
            <person name="Lai M.-C."/>
        </authorList>
    </citation>
    <scope>NUCLEOTIDE SEQUENCE [LARGE SCALE GENOMIC DNA]</scope>
    <source>
        <strain evidence="5 6">FWC-SCC4</strain>
    </source>
</reference>
<keyword evidence="6" id="KW-1185">Reference proteome</keyword>
<organism evidence="5 6">
    <name type="scientific">Methanochimaera problematica</name>
    <dbReference type="NCBI Taxonomy" id="2609417"/>
    <lineage>
        <taxon>Archaea</taxon>
        <taxon>Methanobacteriati</taxon>
        <taxon>Methanobacteriota</taxon>
        <taxon>Stenosarchaea group</taxon>
        <taxon>Methanomicrobia</taxon>
        <taxon>Methanomicrobiales</taxon>
        <taxon>Methanomicrobiaceae</taxon>
        <taxon>Methanochimaera</taxon>
    </lineage>
</organism>
<dbReference type="HAMAP" id="MF_00562">
    <property type="entry name" value="Deacylase_DtdA"/>
    <property type="match status" value="1"/>
</dbReference>
<protein>
    <recommendedName>
        <fullName evidence="4">D-aminoacyl-tRNA deacylase</fullName>
        <ecNumber evidence="4">3.1.1.96</ecNumber>
    </recommendedName>
</protein>
<dbReference type="GO" id="GO:0019478">
    <property type="term" value="P:D-amino acid catabolic process"/>
    <property type="evidence" value="ECO:0007669"/>
    <property type="project" value="UniProtKB-UniRule"/>
</dbReference>
<comment type="similarity">
    <text evidence="4">Belongs to the DtdA deacylase family.</text>
</comment>
<dbReference type="InterPro" id="IPR007508">
    <property type="entry name" value="DtdA"/>
</dbReference>
<comment type="catalytic activity">
    <reaction evidence="4">
        <text>a D-aminoacyl-tRNA + H2O = a tRNA + a D-alpha-amino acid + H(+)</text>
        <dbReference type="Rhea" id="RHEA:13953"/>
        <dbReference type="Rhea" id="RHEA-COMP:10123"/>
        <dbReference type="Rhea" id="RHEA-COMP:10124"/>
        <dbReference type="ChEBI" id="CHEBI:15377"/>
        <dbReference type="ChEBI" id="CHEBI:15378"/>
        <dbReference type="ChEBI" id="CHEBI:59871"/>
        <dbReference type="ChEBI" id="CHEBI:78442"/>
        <dbReference type="ChEBI" id="CHEBI:79333"/>
        <dbReference type="EC" id="3.1.1.96"/>
    </reaction>
</comment>
<gene>
    <name evidence="4" type="primary">dtdA</name>
    <name evidence="5" type="ORF">F1737_02090</name>
</gene>
<evidence type="ECO:0000313" key="6">
    <source>
        <dbReference type="Proteomes" id="UP001301797"/>
    </source>
</evidence>